<evidence type="ECO:0000313" key="2">
    <source>
        <dbReference type="Proteomes" id="UP000321773"/>
    </source>
</evidence>
<dbReference type="RefSeq" id="WP_062322312.1">
    <property type="nucleotide sequence ID" value="NZ_BJWJ01000006.1"/>
</dbReference>
<dbReference type="EMBL" id="BJWJ01000006">
    <property type="protein sequence ID" value="GEM03887.1"/>
    <property type="molecule type" value="Genomic_DNA"/>
</dbReference>
<keyword evidence="2" id="KW-1185">Reference proteome</keyword>
<sequence length="439" mass="50086">MSKKLEMISKIIIIIITLVVISNSVNYTFASSSLTLPPLKPESFRIGLIDSSIGDSSVGTALSKGIRAGDQSIQELSLETNSIPEDIDSVWISKKDLIKANAKHLFKEAKKYKKPFYIYGDGLNIKEVSDALGAEIDLDVRFSSGDKENVNETSNLDMMGYKFENEKIIPSFILSINTEKQLNKEKQQYDLEGLKKHARYYDIKINRERQQKTSSNFLSPTVINAAGMNVNLPSSFKQVYTWDVTVYNWVEVSSGNYKRASTYHVYEVYKDDTPSNPDYKSYATFRLDAVHLDSFQEFHSRNVLYAQNGGVITKNYEPENTSFDGSTSISLGWPVSASLTFNTQDPVDIYNSSIDWQNDKHSFYVNDNELFDTRLRPGDVWVANLGYHIPQNATWHEWGNKMSHKKEGVWSGANPSEYKNKSKSYYRTSGDYVYWRLSR</sequence>
<proteinExistence type="predicted"/>
<reference evidence="1 2" key="1">
    <citation type="submission" date="2019-07" db="EMBL/GenBank/DDBJ databases">
        <title>Whole genome shotgun sequence of Halolactibacillus miurensis NBRC 100873.</title>
        <authorList>
            <person name="Hosoyama A."/>
            <person name="Uohara A."/>
            <person name="Ohji S."/>
            <person name="Ichikawa N."/>
        </authorList>
    </citation>
    <scope>NUCLEOTIDE SEQUENCE [LARGE SCALE GENOMIC DNA]</scope>
    <source>
        <strain evidence="1 2">NBRC 100873</strain>
    </source>
</reference>
<organism evidence="1 2">
    <name type="scientific">Halolactibacillus miurensis</name>
    <dbReference type="NCBI Taxonomy" id="306541"/>
    <lineage>
        <taxon>Bacteria</taxon>
        <taxon>Bacillati</taxon>
        <taxon>Bacillota</taxon>
        <taxon>Bacilli</taxon>
        <taxon>Bacillales</taxon>
        <taxon>Bacillaceae</taxon>
        <taxon>Halolactibacillus</taxon>
    </lineage>
</organism>
<name>A0ABQ0VRV6_9BACI</name>
<gene>
    <name evidence="1" type="ORF">HMI01_08750</name>
</gene>
<comment type="caution">
    <text evidence="1">The sequence shown here is derived from an EMBL/GenBank/DDBJ whole genome shotgun (WGS) entry which is preliminary data.</text>
</comment>
<evidence type="ECO:0000313" key="1">
    <source>
        <dbReference type="EMBL" id="GEM03887.1"/>
    </source>
</evidence>
<protein>
    <submittedName>
        <fullName evidence="1">Uncharacterized protein</fullName>
    </submittedName>
</protein>
<dbReference type="Proteomes" id="UP000321773">
    <property type="component" value="Unassembled WGS sequence"/>
</dbReference>
<accession>A0ABQ0VRV6</accession>